<evidence type="ECO:0000256" key="5">
    <source>
        <dbReference type="ARBA" id="ARBA00022958"/>
    </source>
</evidence>
<dbReference type="PANTHER" id="PTHR47917">
    <property type="match status" value="1"/>
</dbReference>
<gene>
    <name evidence="8" type="primary">fbiD</name>
    <name evidence="10" type="ORF">DES43_1304</name>
</gene>
<dbReference type="GO" id="GO:0043814">
    <property type="term" value="F:phospholactate guanylyltransferase activity"/>
    <property type="evidence" value="ECO:0007669"/>
    <property type="project" value="InterPro"/>
</dbReference>
<dbReference type="GO" id="GO:0046872">
    <property type="term" value="F:metal ion binding"/>
    <property type="evidence" value="ECO:0007669"/>
    <property type="project" value="UniProtKB-KW"/>
</dbReference>
<dbReference type="InterPro" id="IPR029044">
    <property type="entry name" value="Nucleotide-diphossugar_trans"/>
</dbReference>
<keyword evidence="7" id="KW-0464">Manganese</keyword>
<dbReference type="Proteomes" id="UP000294958">
    <property type="component" value="Unassembled WGS sequence"/>
</dbReference>
<comment type="similarity">
    <text evidence="8">Belongs to the CofC family.</text>
</comment>
<feature type="domain" description="Coenzyme F420:L-glutamate ligase-like" evidence="9">
    <location>
        <begin position="211"/>
        <end position="432"/>
    </location>
</feature>
<dbReference type="EMBL" id="SNZF01000030">
    <property type="protein sequence ID" value="TDR31892.1"/>
    <property type="molecule type" value="Genomic_DNA"/>
</dbReference>
<dbReference type="Pfam" id="PF01996">
    <property type="entry name" value="F420_ligase"/>
    <property type="match status" value="1"/>
</dbReference>
<evidence type="ECO:0000313" key="10">
    <source>
        <dbReference type="EMBL" id="TDR31892.1"/>
    </source>
</evidence>
<keyword evidence="8 10" id="KW-0548">Nucleotidyltransferase</keyword>
<dbReference type="Gene3D" id="3.90.1660.10">
    <property type="entry name" value="CofE-like domain"/>
    <property type="match status" value="1"/>
</dbReference>
<dbReference type="EC" id="2.7.7.106" evidence="8"/>
<comment type="function">
    <text evidence="8">Guanylyltransferase that catalyzes the activation of (2R)-3-phosphoglycerate (3PG) as 3-[(R)-glyceryl]-diphospho-5'-guanosine, via the condensation of 3PG with GTP. It is involved in the biosynthesis of a derivative of the hydride carrier cofactor coenzyme F420, 3PG-F420.</text>
</comment>
<evidence type="ECO:0000256" key="7">
    <source>
        <dbReference type="ARBA" id="ARBA00023211"/>
    </source>
</evidence>
<dbReference type="RefSeq" id="WP_198027570.1">
    <property type="nucleotide sequence ID" value="NZ_KK073908.1"/>
</dbReference>
<evidence type="ECO:0000256" key="3">
    <source>
        <dbReference type="ARBA" id="ARBA00022741"/>
    </source>
</evidence>
<reference evidence="10 11" key="1">
    <citation type="submission" date="2019-03" db="EMBL/GenBank/DDBJ databases">
        <title>Genomic Encyclopedia of Type Strains, Phase IV (KMG-IV): sequencing the most valuable type-strain genomes for metagenomic binning, comparative biology and taxonomic classification.</title>
        <authorList>
            <person name="Goeker M."/>
        </authorList>
    </citation>
    <scope>NUCLEOTIDE SEQUENCE [LARGE SCALE GENOMIC DNA]</scope>
    <source>
        <strain evidence="10 11">DSM 11603</strain>
    </source>
</reference>
<dbReference type="InterPro" id="IPR002847">
    <property type="entry name" value="F420-0_gamma-glut_ligase-dom"/>
</dbReference>
<proteinExistence type="inferred from homology"/>
<keyword evidence="5" id="KW-0630">Potassium</keyword>
<organism evidence="10 11">
    <name type="scientific">Aquamicrobium defluvii</name>
    <dbReference type="NCBI Taxonomy" id="69279"/>
    <lineage>
        <taxon>Bacteria</taxon>
        <taxon>Pseudomonadati</taxon>
        <taxon>Pseudomonadota</taxon>
        <taxon>Alphaproteobacteria</taxon>
        <taxon>Hyphomicrobiales</taxon>
        <taxon>Phyllobacteriaceae</taxon>
        <taxon>Aquamicrobium</taxon>
    </lineage>
</organism>
<evidence type="ECO:0000259" key="9">
    <source>
        <dbReference type="Pfam" id="PF01996"/>
    </source>
</evidence>
<dbReference type="NCBIfam" id="TIGR03552">
    <property type="entry name" value="F420_cofC"/>
    <property type="match status" value="1"/>
</dbReference>
<dbReference type="GO" id="GO:0005525">
    <property type="term" value="F:GTP binding"/>
    <property type="evidence" value="ECO:0007669"/>
    <property type="project" value="UniProtKB-KW"/>
</dbReference>
<dbReference type="HAMAP" id="MF_02114">
    <property type="entry name" value="CofC"/>
    <property type="match status" value="1"/>
</dbReference>
<keyword evidence="8 10" id="KW-0808">Transferase</keyword>
<comment type="caution">
    <text evidence="10">The sequence shown here is derived from an EMBL/GenBank/DDBJ whole genome shotgun (WGS) entry which is preliminary data.</text>
</comment>
<accession>A0A4R6Y8Z1</accession>
<evidence type="ECO:0000256" key="6">
    <source>
        <dbReference type="ARBA" id="ARBA00023134"/>
    </source>
</evidence>
<evidence type="ECO:0000256" key="1">
    <source>
        <dbReference type="ARBA" id="ARBA00022598"/>
    </source>
</evidence>
<comment type="pathway">
    <text evidence="8">Cofactor biosynthesis; coenzyme F420 biosynthesis.</text>
</comment>
<dbReference type="Pfam" id="PF01983">
    <property type="entry name" value="CofC"/>
    <property type="match status" value="1"/>
</dbReference>
<evidence type="ECO:0000256" key="4">
    <source>
        <dbReference type="ARBA" id="ARBA00022842"/>
    </source>
</evidence>
<sequence>MTVAIAILMKDPAEAKTRLKPTLGNDARETLALLLFENTLGFFCRFYGDNPLAVITPSERVAEIAHAHDATALGQNGKAGINGAAARAAEWAGSIGAERLLVIHADIPTLEAAEIASLIEAGNDAAVVIAESHDGGTNAILLSPPDAIPFSFGPRSADAHETAARGAGRDCTRLTLPNLCRDIDTPRDLLSASTSGSFRRQGVSLFAVAGIPEIGAGDDLSAAIAQALSDMGGELMPRDIVIVAQKIVSKSEARMFPLDAFVPSQRAIEIAAEIGKDARKVEAILSESSDIIRTRRQEPDGLLITRHRQGWICANAGIDQSNLGEGRDDMLLLLPEDPDASAARIRAGLEERYGGPVGVVITDTFGRPWRHGLVNVAIGVAGVPAVVDWTVRADAYGRGLKATLPAFADELAAASGLLMQKDAGLPVVIVRGLPWSDTPLASAGDFLRPLSQELFL</sequence>
<evidence type="ECO:0000256" key="8">
    <source>
        <dbReference type="HAMAP-Rule" id="MF_02114"/>
    </source>
</evidence>
<dbReference type="SUPFAM" id="SSF53448">
    <property type="entry name" value="Nucleotide-diphospho-sugar transferases"/>
    <property type="match status" value="1"/>
</dbReference>
<dbReference type="GO" id="GO:0052645">
    <property type="term" value="P:F420-0 metabolic process"/>
    <property type="evidence" value="ECO:0007669"/>
    <property type="project" value="UniProtKB-UniRule"/>
</dbReference>
<evidence type="ECO:0000256" key="2">
    <source>
        <dbReference type="ARBA" id="ARBA00022723"/>
    </source>
</evidence>
<comment type="catalytic activity">
    <reaction evidence="8">
        <text>(2R)-3-phosphoglycerate + GTP + H(+) = 3-[(R)-glyceryl]-diphospho-5'-guanosine + diphosphate</text>
        <dbReference type="Rhea" id="RHEA:63440"/>
        <dbReference type="ChEBI" id="CHEBI:15378"/>
        <dbReference type="ChEBI" id="CHEBI:33019"/>
        <dbReference type="ChEBI" id="CHEBI:37565"/>
        <dbReference type="ChEBI" id="CHEBI:58272"/>
        <dbReference type="ChEBI" id="CHEBI:147306"/>
        <dbReference type="EC" id="2.7.7.106"/>
    </reaction>
</comment>
<keyword evidence="11" id="KW-1185">Reference proteome</keyword>
<dbReference type="UniPathway" id="UPA00071"/>
<dbReference type="PANTHER" id="PTHR47917:SF1">
    <property type="entry name" value="COENZYME F420:L-GLUTAMATE LIGASE"/>
    <property type="match status" value="1"/>
</dbReference>
<evidence type="ECO:0000313" key="11">
    <source>
        <dbReference type="Proteomes" id="UP000294958"/>
    </source>
</evidence>
<keyword evidence="3 8" id="KW-0547">Nucleotide-binding</keyword>
<dbReference type="SUPFAM" id="SSF144010">
    <property type="entry name" value="CofE-like"/>
    <property type="match status" value="1"/>
</dbReference>
<dbReference type="Gene3D" id="3.90.550.10">
    <property type="entry name" value="Spore Coat Polysaccharide Biosynthesis Protein SpsA, Chain A"/>
    <property type="match status" value="1"/>
</dbReference>
<dbReference type="InterPro" id="IPR002835">
    <property type="entry name" value="CofC"/>
</dbReference>
<dbReference type="InterPro" id="IPR008225">
    <property type="entry name" value="F420-0_g-glutamyl_ligase"/>
</dbReference>
<keyword evidence="1 10" id="KW-0436">Ligase</keyword>
<dbReference type="AlphaFoldDB" id="A0A4R6Y8Z1"/>
<dbReference type="Gene3D" id="3.30.1330.100">
    <property type="entry name" value="CofE-like"/>
    <property type="match status" value="1"/>
</dbReference>
<protein>
    <recommendedName>
        <fullName evidence="8">3-phospho-D-glycerate guanylyltransferase</fullName>
        <shortName evidence="8">3PG guanylyltransferase</shortName>
        <ecNumber evidence="8">2.7.7.106</ecNumber>
    </recommendedName>
</protein>
<keyword evidence="4" id="KW-0460">Magnesium</keyword>
<dbReference type="GO" id="GO:0052618">
    <property type="term" value="F:coenzyme F420-0:L-glutamate ligase activity"/>
    <property type="evidence" value="ECO:0007669"/>
    <property type="project" value="TreeGrafter"/>
</dbReference>
<name>A0A4R6Y8Z1_9HYPH</name>
<dbReference type="NCBIfam" id="TIGR01916">
    <property type="entry name" value="F420_cofE"/>
    <property type="match status" value="1"/>
</dbReference>
<keyword evidence="6 8" id="KW-0342">GTP-binding</keyword>
<keyword evidence="2" id="KW-0479">Metal-binding</keyword>